<dbReference type="AlphaFoldDB" id="A0AAD2DPA7"/>
<dbReference type="InterPro" id="IPR013320">
    <property type="entry name" value="ConA-like_dom_sf"/>
</dbReference>
<feature type="region of interest" description="Disordered" evidence="3">
    <location>
        <begin position="1"/>
        <end position="22"/>
    </location>
</feature>
<dbReference type="GO" id="GO:0030246">
    <property type="term" value="F:carbohydrate binding"/>
    <property type="evidence" value="ECO:0007669"/>
    <property type="project" value="UniProtKB-KW"/>
</dbReference>
<sequence length="203" mass="21557">MTRKNGSSSPERRKQKLAHTPAGSFAATTLKRPVSGSFPGWDCLADLSLNGTAGITSSGLLKLTSATKQVVGQAFYPSPINFKNSNGSAFSFSTSFVFAIEPDYPDLSGHGIAFVLAPTRGLPGARGSRYLGLFNETDDGNSSNHVFAVELDTIQDNEFLDINPNQVGIDINSMISVKSEPAGYYANGNGVLRNLTLYSGKPT</sequence>
<dbReference type="InterPro" id="IPR001220">
    <property type="entry name" value="Legume_lectin_dom"/>
</dbReference>
<dbReference type="SUPFAM" id="SSF49899">
    <property type="entry name" value="Concanavalin A-like lectins/glucanases"/>
    <property type="match status" value="1"/>
</dbReference>
<feature type="domain" description="Legume lectin" evidence="4">
    <location>
        <begin position="45"/>
        <end position="202"/>
    </location>
</feature>
<dbReference type="Proteomes" id="UP000834106">
    <property type="component" value="Chromosome 5"/>
</dbReference>
<keyword evidence="2" id="KW-0430">Lectin</keyword>
<accession>A0AAD2DPA7</accession>
<evidence type="ECO:0000256" key="3">
    <source>
        <dbReference type="SAM" id="MobiDB-lite"/>
    </source>
</evidence>
<proteinExistence type="inferred from homology"/>
<dbReference type="PANTHER" id="PTHR32401:SF50">
    <property type="entry name" value="OS07G0133000 PROTEIN"/>
    <property type="match status" value="1"/>
</dbReference>
<dbReference type="Pfam" id="PF00139">
    <property type="entry name" value="Lectin_legB"/>
    <property type="match status" value="1"/>
</dbReference>
<evidence type="ECO:0000256" key="2">
    <source>
        <dbReference type="ARBA" id="ARBA00022734"/>
    </source>
</evidence>
<dbReference type="CDD" id="cd06899">
    <property type="entry name" value="lectin_legume_LecRK_Arcelin_ConA"/>
    <property type="match status" value="1"/>
</dbReference>
<dbReference type="Gene3D" id="2.60.120.200">
    <property type="match status" value="1"/>
</dbReference>
<protein>
    <recommendedName>
        <fullName evidence="4">Legume lectin domain-containing protein</fullName>
    </recommendedName>
</protein>
<dbReference type="EMBL" id="OU503040">
    <property type="protein sequence ID" value="CAI9761997.1"/>
    <property type="molecule type" value="Genomic_DNA"/>
</dbReference>
<evidence type="ECO:0000313" key="6">
    <source>
        <dbReference type="Proteomes" id="UP000834106"/>
    </source>
</evidence>
<keyword evidence="6" id="KW-1185">Reference proteome</keyword>
<dbReference type="InterPro" id="IPR050258">
    <property type="entry name" value="Leguminous_Lectin"/>
</dbReference>
<dbReference type="PANTHER" id="PTHR32401">
    <property type="entry name" value="CONCANAVALIN A-LIKE LECTIN FAMILY PROTEIN"/>
    <property type="match status" value="1"/>
</dbReference>
<reference evidence="5" key="1">
    <citation type="submission" date="2023-05" db="EMBL/GenBank/DDBJ databases">
        <authorList>
            <person name="Huff M."/>
        </authorList>
    </citation>
    <scope>NUCLEOTIDE SEQUENCE</scope>
</reference>
<comment type="similarity">
    <text evidence="1">Belongs to the leguminous lectin family.</text>
</comment>
<organism evidence="5 6">
    <name type="scientific">Fraxinus pennsylvanica</name>
    <dbReference type="NCBI Taxonomy" id="56036"/>
    <lineage>
        <taxon>Eukaryota</taxon>
        <taxon>Viridiplantae</taxon>
        <taxon>Streptophyta</taxon>
        <taxon>Embryophyta</taxon>
        <taxon>Tracheophyta</taxon>
        <taxon>Spermatophyta</taxon>
        <taxon>Magnoliopsida</taxon>
        <taxon>eudicotyledons</taxon>
        <taxon>Gunneridae</taxon>
        <taxon>Pentapetalae</taxon>
        <taxon>asterids</taxon>
        <taxon>lamiids</taxon>
        <taxon>Lamiales</taxon>
        <taxon>Oleaceae</taxon>
        <taxon>Oleeae</taxon>
        <taxon>Fraxinus</taxon>
    </lineage>
</organism>
<evidence type="ECO:0000313" key="5">
    <source>
        <dbReference type="EMBL" id="CAI9761997.1"/>
    </source>
</evidence>
<evidence type="ECO:0000259" key="4">
    <source>
        <dbReference type="Pfam" id="PF00139"/>
    </source>
</evidence>
<gene>
    <name evidence="5" type="ORF">FPE_LOCUS9427</name>
</gene>
<name>A0AAD2DPA7_9LAMI</name>
<evidence type="ECO:0000256" key="1">
    <source>
        <dbReference type="ARBA" id="ARBA00007606"/>
    </source>
</evidence>